<proteinExistence type="predicted"/>
<dbReference type="Proteomes" id="UP000013280">
    <property type="component" value="Unassembled WGS sequence"/>
</dbReference>
<protein>
    <submittedName>
        <fullName evidence="1">Uncharacterized protein</fullName>
    </submittedName>
</protein>
<dbReference type="PATRIC" id="fig|1264675.3.peg.5039"/>
<organism evidence="1 2">
    <name type="scientific">Ralstonia pickettii OR214</name>
    <dbReference type="NCBI Taxonomy" id="1264675"/>
    <lineage>
        <taxon>Bacteria</taxon>
        <taxon>Pseudomonadati</taxon>
        <taxon>Pseudomonadota</taxon>
        <taxon>Betaproteobacteria</taxon>
        <taxon>Burkholderiales</taxon>
        <taxon>Burkholderiaceae</taxon>
        <taxon>Ralstonia</taxon>
    </lineage>
</organism>
<dbReference type="AlphaFoldDB" id="R0DY98"/>
<evidence type="ECO:0000313" key="1">
    <source>
        <dbReference type="EMBL" id="ENZ74949.1"/>
    </source>
</evidence>
<gene>
    <name evidence="1" type="ORF">OR214_05112</name>
</gene>
<name>R0DY98_RALPI</name>
<comment type="caution">
    <text evidence="1">The sequence shown here is derived from an EMBL/GenBank/DDBJ whole genome shotgun (WGS) entry which is preliminary data.</text>
</comment>
<evidence type="ECO:0000313" key="2">
    <source>
        <dbReference type="Proteomes" id="UP000013280"/>
    </source>
</evidence>
<accession>R0DY98</accession>
<reference evidence="1 2" key="1">
    <citation type="journal article" date="2013" name="Genome Announc.">
        <title>Draft Genome Sequence for Ralstonia sp. Strain OR214, a Bacterium with Potential for Bioremediation.</title>
        <authorList>
            <person name="Utturkar S.M."/>
            <person name="Bollmann A."/>
            <person name="Brzoska R.M."/>
            <person name="Klingeman D.M."/>
            <person name="Epstein S.E."/>
            <person name="Palumbo A.V."/>
            <person name="Brown S.D."/>
        </authorList>
    </citation>
    <scope>NUCLEOTIDE SEQUENCE [LARGE SCALE GENOMIC DNA]</scope>
    <source>
        <strain evidence="1 2">OR214</strain>
    </source>
</reference>
<dbReference type="EMBL" id="APMQ01000026">
    <property type="protein sequence ID" value="ENZ74949.1"/>
    <property type="molecule type" value="Genomic_DNA"/>
</dbReference>
<dbReference type="RefSeq" id="WP_004636615.1">
    <property type="nucleotide sequence ID" value="NZ_APMQ01000026.1"/>
</dbReference>
<sequence>MQIHITRGPSRPKPAVGDRKMIRGVEHVRDWERVKSGAHKGAYVVRGSRSCFEWVPVNEAPEHLQKMVGRWIGKQRPAQQPPELAPDDLRKLEHMLGATPGHYPKTKWGWRNYYATSGGPATEAMKRMEAQGLVRLGHTGDGGMAYYHATEAGCRAAGLTGKQIKRALGDD</sequence>